<dbReference type="AlphaFoldDB" id="A0A645FVQ5"/>
<organism evidence="1">
    <name type="scientific">bioreactor metagenome</name>
    <dbReference type="NCBI Taxonomy" id="1076179"/>
    <lineage>
        <taxon>unclassified sequences</taxon>
        <taxon>metagenomes</taxon>
        <taxon>ecological metagenomes</taxon>
    </lineage>
</organism>
<accession>A0A645FVQ5</accession>
<protein>
    <submittedName>
        <fullName evidence="1">Uncharacterized protein</fullName>
    </submittedName>
</protein>
<dbReference type="EMBL" id="VSSQ01065967">
    <property type="protein sequence ID" value="MPN18598.1"/>
    <property type="molecule type" value="Genomic_DNA"/>
</dbReference>
<sequence length="62" mass="7553">MFLNFLAKPDIISYGYNEINWSVRLNKLFKRTLAGWAIENQEKFDEYKNFYDIQVIELFEPK</sequence>
<proteinExistence type="predicted"/>
<name>A0A645FVQ5_9ZZZZ</name>
<reference evidence="1" key="1">
    <citation type="submission" date="2019-08" db="EMBL/GenBank/DDBJ databases">
        <authorList>
            <person name="Kucharzyk K."/>
            <person name="Murdoch R.W."/>
            <person name="Higgins S."/>
            <person name="Loffler F."/>
        </authorList>
    </citation>
    <scope>NUCLEOTIDE SEQUENCE</scope>
</reference>
<evidence type="ECO:0000313" key="1">
    <source>
        <dbReference type="EMBL" id="MPN18598.1"/>
    </source>
</evidence>
<comment type="caution">
    <text evidence="1">The sequence shown here is derived from an EMBL/GenBank/DDBJ whole genome shotgun (WGS) entry which is preliminary data.</text>
</comment>
<gene>
    <name evidence="1" type="ORF">SDC9_165958</name>
</gene>